<gene>
    <name evidence="1" type="primary">MLCB1779.22</name>
</gene>
<reference evidence="1" key="2">
    <citation type="submission" date="1997-08" db="EMBL/GenBank/DDBJ databases">
        <authorList>
            <person name="Hamlin N."/>
            <person name="Churcher C.M."/>
        </authorList>
    </citation>
    <scope>NUCLEOTIDE SEQUENCE</scope>
</reference>
<dbReference type="AlphaFoldDB" id="O32884"/>
<reference evidence="1" key="3">
    <citation type="submission" date="1997-08" db="EMBL/GenBank/DDBJ databases">
        <authorList>
            <person name="Parkhill J."/>
            <person name="Barrell B.G."/>
            <person name="Rajandream M.A."/>
        </authorList>
    </citation>
    <scope>NUCLEOTIDE SEQUENCE</scope>
</reference>
<sequence length="113" mass="12336">MNFTPMHRDASVWSSAALAVGKTGFAKADRCIGHGNDAGTNECPSNNHTQLTASLELLAEQCASHNPQRDSADCDIFHYHHRDHRAGHLTTTPPASGYCGHAHTRWRETTLTS</sequence>
<evidence type="ECO:0000313" key="1">
    <source>
        <dbReference type="EMBL" id="CAB11003.1"/>
    </source>
</evidence>
<organism evidence="1">
    <name type="scientific">Mycobacterium leprae</name>
    <dbReference type="NCBI Taxonomy" id="1769"/>
    <lineage>
        <taxon>Bacteria</taxon>
        <taxon>Bacillati</taxon>
        <taxon>Actinomycetota</taxon>
        <taxon>Actinomycetes</taxon>
        <taxon>Mycobacteriales</taxon>
        <taxon>Mycobacteriaceae</taxon>
        <taxon>Mycobacterium</taxon>
    </lineage>
</organism>
<dbReference type="EMBL" id="Z98271">
    <property type="protein sequence ID" value="CAB11003.1"/>
    <property type="molecule type" value="Genomic_DNA"/>
</dbReference>
<name>O32884_MYCLR</name>
<reference evidence="1" key="1">
    <citation type="journal article" date="1993" name="Mol. Microbiol.">
        <title>Use of an ordered cosmid library to deduce the genomic organization of Mycobacterium leprae.</title>
        <authorList>
            <person name="Eiglmeier K."/>
            <person name="Honore N."/>
            <person name="Woods S.A."/>
            <person name="Caudron B."/>
            <person name="Cole S.T."/>
        </authorList>
    </citation>
    <scope>NUCLEOTIDE SEQUENCE</scope>
</reference>
<accession>O32884</accession>
<proteinExistence type="predicted"/>
<dbReference type="PIR" id="T45312">
    <property type="entry name" value="T45312"/>
</dbReference>
<protein>
    <submittedName>
        <fullName evidence="1">Uncharacterized protein</fullName>
    </submittedName>
</protein>